<dbReference type="Gene3D" id="3.40.50.2000">
    <property type="entry name" value="Glycogen Phosphorylase B"/>
    <property type="match status" value="2"/>
</dbReference>
<dbReference type="SUPFAM" id="SSF53756">
    <property type="entry name" value="UDP-Glycosyltransferase/glycogen phosphorylase"/>
    <property type="match status" value="1"/>
</dbReference>
<dbReference type="CDD" id="cd03808">
    <property type="entry name" value="GT4_CapM-like"/>
    <property type="match status" value="1"/>
</dbReference>
<keyword evidence="4" id="KW-1185">Reference proteome</keyword>
<gene>
    <name evidence="3" type="ORF">OMO_02353</name>
</gene>
<dbReference type="HOGENOM" id="CLU_009583_0_1_9"/>
<sequence>MKKRILIVATIDRHIEKFHLPYIKEFKKMGYEVHVATNGYKELENVDKKITIPIQRTPFSIKNIFSIFELRRIIKKNNYEIIHCHTPMGSVITRLAAKYIKKGSSPFVVYTAHGFHFFKGASKVNWLIYYNIEKVLSKYTDLILTINNEDYRLAKEKFYCNIEYVPGVGIDLSKFIPKTESLYVSNRKKIGISNSSFVITYVAELSNRKNQEVLISAMSRLCEKYDNLKLYLIGDGPNVEEYKKLVKQLNLEDNVIFSGYQSDVTKYLYASDMLVSSSKQEGLPVNILEGMSIGLPIVVSNCRGNIDLIKNGYNGLIVENDSMSFEQAIEKIFLDKNLRDKLGEKNLLEIKKFSLQDVVNQTMEKIFTTKEGRDN</sequence>
<evidence type="ECO:0000313" key="4">
    <source>
        <dbReference type="Proteomes" id="UP000017415"/>
    </source>
</evidence>
<dbReference type="EMBL" id="AHYS01000011">
    <property type="protein sequence ID" value="ESK60690.1"/>
    <property type="molecule type" value="Genomic_DNA"/>
</dbReference>
<protein>
    <recommendedName>
        <fullName evidence="5">Glycosyl transferase</fullName>
    </recommendedName>
</protein>
<dbReference type="OrthoDB" id="9806653at2"/>
<dbReference type="RefSeq" id="WP_016251578.1">
    <property type="nucleotide sequence ID" value="NZ_ASWI01000004.1"/>
</dbReference>
<evidence type="ECO:0000313" key="3">
    <source>
        <dbReference type="EMBL" id="ESK60690.1"/>
    </source>
</evidence>
<organism evidence="3 4">
    <name type="scientific">Enterococcus cecorum DSM 20682 = ATCC 43198</name>
    <dbReference type="NCBI Taxonomy" id="1121864"/>
    <lineage>
        <taxon>Bacteria</taxon>
        <taxon>Bacillati</taxon>
        <taxon>Bacillota</taxon>
        <taxon>Bacilli</taxon>
        <taxon>Lactobacillales</taxon>
        <taxon>Enterococcaceae</taxon>
        <taxon>Enterococcus</taxon>
    </lineage>
</organism>
<dbReference type="PANTHER" id="PTHR12526:SF630">
    <property type="entry name" value="GLYCOSYLTRANSFERASE"/>
    <property type="match status" value="1"/>
</dbReference>
<reference evidence="3 4" key="1">
    <citation type="submission" date="2013-10" db="EMBL/GenBank/DDBJ databases">
        <title>The Genome Sequence of Enterococcus cecorum DSM 20682 (= ATCC 43198) (Illumina assembly).</title>
        <authorList>
            <consortium name="The Broad Institute Genomics Platform"/>
            <consortium name="The Broad Institute Genome Sequencing Center for Infectious Disease"/>
            <person name="Earl A."/>
            <person name="Russ C."/>
            <person name="Gilmore M."/>
            <person name="Surin D."/>
            <person name="Walker B."/>
            <person name="Young S."/>
            <person name="Zeng Q."/>
            <person name="Gargeya S."/>
            <person name="Fitzgerald M."/>
            <person name="Haas B."/>
            <person name="Abouelleil A."/>
            <person name="Allen A.W."/>
            <person name="Alvarado L."/>
            <person name="Arachchi H.M."/>
            <person name="Berlin A.M."/>
            <person name="Chapman S.B."/>
            <person name="Gainer-Dewar J."/>
            <person name="Goldberg J."/>
            <person name="Griggs A."/>
            <person name="Gujja S."/>
            <person name="Hansen M."/>
            <person name="Howarth C."/>
            <person name="Imamovic A."/>
            <person name="Ireland A."/>
            <person name="Larimer J."/>
            <person name="McCowan C."/>
            <person name="Murphy C."/>
            <person name="Pearson M."/>
            <person name="Poon T.W."/>
            <person name="Priest M."/>
            <person name="Roberts A."/>
            <person name="Saif S."/>
            <person name="Shea T."/>
            <person name="Sisk P."/>
            <person name="Sykes S."/>
            <person name="Wortman J."/>
            <person name="Nusbaum C."/>
            <person name="Birren B."/>
        </authorList>
    </citation>
    <scope>NUCLEOTIDE SEQUENCE [LARGE SCALE GENOMIC DNA]</scope>
    <source>
        <strain evidence="3 4">ATCC 43198</strain>
    </source>
</reference>
<dbReference type="InterPro" id="IPR001296">
    <property type="entry name" value="Glyco_trans_1"/>
</dbReference>
<dbReference type="Pfam" id="PF00534">
    <property type="entry name" value="Glycos_transf_1"/>
    <property type="match status" value="1"/>
</dbReference>
<dbReference type="eggNOG" id="COG0438">
    <property type="taxonomic scope" value="Bacteria"/>
</dbReference>
<dbReference type="GO" id="GO:0016757">
    <property type="term" value="F:glycosyltransferase activity"/>
    <property type="evidence" value="ECO:0007669"/>
    <property type="project" value="InterPro"/>
</dbReference>
<evidence type="ECO:0008006" key="5">
    <source>
        <dbReference type="Google" id="ProtNLM"/>
    </source>
</evidence>
<feature type="domain" description="Glycosyltransferase subfamily 4-like N-terminal" evidence="2">
    <location>
        <begin position="16"/>
        <end position="147"/>
    </location>
</feature>
<dbReference type="Pfam" id="PF13477">
    <property type="entry name" value="Glyco_trans_4_2"/>
    <property type="match status" value="1"/>
</dbReference>
<dbReference type="Proteomes" id="UP000017415">
    <property type="component" value="Unassembled WGS sequence"/>
</dbReference>
<name>S1QUT0_9ENTE</name>
<accession>S1QUT0</accession>
<dbReference type="PATRIC" id="fig|1121864.4.peg.1430"/>
<dbReference type="AlphaFoldDB" id="S1QUT0"/>
<evidence type="ECO:0000259" key="2">
    <source>
        <dbReference type="Pfam" id="PF13477"/>
    </source>
</evidence>
<dbReference type="PANTHER" id="PTHR12526">
    <property type="entry name" value="GLYCOSYLTRANSFERASE"/>
    <property type="match status" value="1"/>
</dbReference>
<proteinExistence type="predicted"/>
<dbReference type="GeneID" id="60871054"/>
<evidence type="ECO:0000259" key="1">
    <source>
        <dbReference type="Pfam" id="PF00534"/>
    </source>
</evidence>
<dbReference type="InterPro" id="IPR028098">
    <property type="entry name" value="Glyco_trans_4-like_N"/>
</dbReference>
<comment type="caution">
    <text evidence="3">The sequence shown here is derived from an EMBL/GenBank/DDBJ whole genome shotgun (WGS) entry which is preliminary data.</text>
</comment>
<feature type="domain" description="Glycosyl transferase family 1" evidence="1">
    <location>
        <begin position="186"/>
        <end position="345"/>
    </location>
</feature>